<feature type="signal peptide" evidence="1">
    <location>
        <begin position="1"/>
        <end position="24"/>
    </location>
</feature>
<dbReference type="AlphaFoldDB" id="A0A0N7HXB8"/>
<name>A0A0N7HXB8_9BACT</name>
<accession>A0A0N7HXB8</accession>
<sequence>MKVFKNICFLFAFYLILAQNYVWAQSTKQVNDSLPLKLHHAEPLYIDLIRDLGAHKGEQEWNIGFGLRDKLKYDEYEFLVEYEWAPMHRLGLEVEVPVSIYSPNRLESTDNRPAHRVESLKTAAQYTFLVSGKRRISLAVGYINALELHDFDEISTSRVFQGNSYNPFLVGAKQLSSKWHALVYTGPVMHQQFKENHWNFQYHTNLNLHYMLPHSRNFVGLETNMVSERNSFEAVLRPQMRLSIMDNLLLGLVTGVPISKKNERLSTFMRLIYEPSHKHRQKS</sequence>
<dbReference type="KEGG" id="rti:DC20_20670"/>
<feature type="chain" id="PRO_5006012751" evidence="1">
    <location>
        <begin position="25"/>
        <end position="283"/>
    </location>
</feature>
<dbReference type="InterPro" id="IPR048131">
    <property type="entry name" value="HAEPLYID-like"/>
</dbReference>
<evidence type="ECO:0000313" key="2">
    <source>
        <dbReference type="EMBL" id="ALJ01609.1"/>
    </source>
</evidence>
<keyword evidence="1" id="KW-0732">Signal</keyword>
<dbReference type="Proteomes" id="UP000061382">
    <property type="component" value="Chromosome"/>
</dbReference>
<proteinExistence type="predicted"/>
<dbReference type="NCBIfam" id="NF041634">
    <property type="entry name" value="HAEPLYID"/>
    <property type="match status" value="1"/>
</dbReference>
<keyword evidence="3" id="KW-1185">Reference proteome</keyword>
<reference evidence="2 3" key="1">
    <citation type="submission" date="2015-08" db="EMBL/GenBank/DDBJ databases">
        <title>Complete genome sequence of Rufibacter tibetensis strain 1351t, a radiation-resistant bacterium from tibet plateau.</title>
        <authorList>
            <person name="Dai J."/>
        </authorList>
    </citation>
    <scope>NUCLEOTIDE SEQUENCE [LARGE SCALE GENOMIC DNA]</scope>
    <source>
        <strain evidence="2 3">1351</strain>
    </source>
</reference>
<protein>
    <submittedName>
        <fullName evidence="2">Phosphoribosylformylglycinamidine synthase</fullName>
    </submittedName>
</protein>
<dbReference type="PATRIC" id="fig|512763.3.peg.4535"/>
<organism evidence="2 3">
    <name type="scientific">Rufibacter tibetensis</name>
    <dbReference type="NCBI Taxonomy" id="512763"/>
    <lineage>
        <taxon>Bacteria</taxon>
        <taxon>Pseudomonadati</taxon>
        <taxon>Bacteroidota</taxon>
        <taxon>Cytophagia</taxon>
        <taxon>Cytophagales</taxon>
        <taxon>Hymenobacteraceae</taxon>
        <taxon>Rufibacter</taxon>
    </lineage>
</organism>
<evidence type="ECO:0000313" key="3">
    <source>
        <dbReference type="Proteomes" id="UP000061382"/>
    </source>
</evidence>
<dbReference type="EMBL" id="CP012643">
    <property type="protein sequence ID" value="ALJ01609.1"/>
    <property type="molecule type" value="Genomic_DNA"/>
</dbReference>
<dbReference type="STRING" id="512763.DC20_20670"/>
<dbReference type="OrthoDB" id="892490at2"/>
<evidence type="ECO:0000256" key="1">
    <source>
        <dbReference type="SAM" id="SignalP"/>
    </source>
</evidence>
<gene>
    <name evidence="2" type="ORF">DC20_20670</name>
</gene>